<evidence type="ECO:0000256" key="4">
    <source>
        <dbReference type="ARBA" id="ARBA00023157"/>
    </source>
</evidence>
<evidence type="ECO:0000259" key="7">
    <source>
        <dbReference type="SMART" id="SM00198"/>
    </source>
</evidence>
<evidence type="ECO:0000256" key="1">
    <source>
        <dbReference type="ARBA" id="ARBA00003143"/>
    </source>
</evidence>
<dbReference type="InterPro" id="IPR035940">
    <property type="entry name" value="CAP_sf"/>
</dbReference>
<dbReference type="InterPro" id="IPR014044">
    <property type="entry name" value="CAP_dom"/>
</dbReference>
<keyword evidence="4" id="KW-1015">Disulfide bond</keyword>
<protein>
    <recommendedName>
        <fullName evidence="7">SCP domain-containing protein</fullName>
    </recommendedName>
</protein>
<keyword evidence="5" id="KW-0568">Pathogenesis-related protein</keyword>
<dbReference type="PRINTS" id="PR00838">
    <property type="entry name" value="V5ALLERGEN"/>
</dbReference>
<dbReference type="CDD" id="cd05381">
    <property type="entry name" value="CAP_PR-1"/>
    <property type="match status" value="2"/>
</dbReference>
<comment type="function">
    <text evidence="1">Probably involved in the defense reaction of plants against pathogens.</text>
</comment>
<dbReference type="FunFam" id="3.40.33.10:FF:000006">
    <property type="entry name" value="Putative pathogenesis-related protein 1"/>
    <property type="match status" value="1"/>
</dbReference>
<dbReference type="InterPro" id="IPR002413">
    <property type="entry name" value="V5_allergen-like"/>
</dbReference>
<dbReference type="Gramene" id="RZC66237">
    <property type="protein sequence ID" value="RZC66237"/>
    <property type="gene ID" value="C5167_009931"/>
</dbReference>
<dbReference type="Proteomes" id="UP000316621">
    <property type="component" value="Chromosome 6"/>
</dbReference>
<feature type="signal peptide" evidence="6">
    <location>
        <begin position="1"/>
        <end position="34"/>
    </location>
</feature>
<evidence type="ECO:0000256" key="2">
    <source>
        <dbReference type="ARBA" id="ARBA00009923"/>
    </source>
</evidence>
<keyword evidence="5" id="KW-0611">Plant defense</keyword>
<proteinExistence type="inferred from homology"/>
<keyword evidence="3 6" id="KW-0732">Signal</keyword>
<evidence type="ECO:0000256" key="6">
    <source>
        <dbReference type="SAM" id="SignalP"/>
    </source>
</evidence>
<dbReference type="SUPFAM" id="SSF55797">
    <property type="entry name" value="PR-1-like"/>
    <property type="match status" value="2"/>
</dbReference>
<dbReference type="AlphaFoldDB" id="A0A4Y7JZX7"/>
<dbReference type="FunFam" id="3.40.33.10:FF:000004">
    <property type="entry name" value="CAP, cysteine-rich secretory protein, antigen 5"/>
    <property type="match status" value="1"/>
</dbReference>
<dbReference type="OMA" id="CAKRICH"/>
<dbReference type="PRINTS" id="PR00837">
    <property type="entry name" value="V5TPXLIKE"/>
</dbReference>
<dbReference type="GO" id="GO:0098542">
    <property type="term" value="P:defense response to other organism"/>
    <property type="evidence" value="ECO:0007669"/>
    <property type="project" value="UniProtKB-ARBA"/>
</dbReference>
<accession>A0A4Y7JZX7</accession>
<feature type="domain" description="SCP" evidence="7">
    <location>
        <begin position="209"/>
        <end position="340"/>
    </location>
</feature>
<dbReference type="InterPro" id="IPR001283">
    <property type="entry name" value="CRISP-related"/>
</dbReference>
<evidence type="ECO:0000313" key="9">
    <source>
        <dbReference type="Proteomes" id="UP000316621"/>
    </source>
</evidence>
<dbReference type="GO" id="GO:0005576">
    <property type="term" value="C:extracellular region"/>
    <property type="evidence" value="ECO:0007669"/>
    <property type="project" value="InterPro"/>
</dbReference>
<gene>
    <name evidence="8" type="ORF">C5167_009931</name>
</gene>
<dbReference type="PROSITE" id="PS01010">
    <property type="entry name" value="CRISP_2"/>
    <property type="match status" value="1"/>
</dbReference>
<organism evidence="8 9">
    <name type="scientific">Papaver somniferum</name>
    <name type="common">Opium poppy</name>
    <dbReference type="NCBI Taxonomy" id="3469"/>
    <lineage>
        <taxon>Eukaryota</taxon>
        <taxon>Viridiplantae</taxon>
        <taxon>Streptophyta</taxon>
        <taxon>Embryophyta</taxon>
        <taxon>Tracheophyta</taxon>
        <taxon>Spermatophyta</taxon>
        <taxon>Magnoliopsida</taxon>
        <taxon>Ranunculales</taxon>
        <taxon>Papaveraceae</taxon>
        <taxon>Papaveroideae</taxon>
        <taxon>Papaver</taxon>
    </lineage>
</organism>
<dbReference type="InterPro" id="IPR018244">
    <property type="entry name" value="Allrgn_V5/Tpx1_CS"/>
</dbReference>
<dbReference type="Gene3D" id="3.40.33.10">
    <property type="entry name" value="CAP"/>
    <property type="match status" value="2"/>
</dbReference>
<name>A0A4Y7JZX7_PAPSO</name>
<dbReference type="EMBL" id="CM010720">
    <property type="protein sequence ID" value="RZC66237.1"/>
    <property type="molecule type" value="Genomic_DNA"/>
</dbReference>
<dbReference type="Pfam" id="PF00188">
    <property type="entry name" value="CAP"/>
    <property type="match status" value="2"/>
</dbReference>
<reference evidence="8 9" key="1">
    <citation type="journal article" date="2018" name="Science">
        <title>The opium poppy genome and morphinan production.</title>
        <authorList>
            <person name="Guo L."/>
            <person name="Winzer T."/>
            <person name="Yang X."/>
            <person name="Li Y."/>
            <person name="Ning Z."/>
            <person name="He Z."/>
            <person name="Teodor R."/>
            <person name="Lu Y."/>
            <person name="Bowser T.A."/>
            <person name="Graham I.A."/>
            <person name="Ye K."/>
        </authorList>
    </citation>
    <scope>NUCLEOTIDE SEQUENCE [LARGE SCALE GENOMIC DNA]</scope>
    <source>
        <strain evidence="9">cv. HN1</strain>
        <tissue evidence="8">Leaves</tissue>
    </source>
</reference>
<evidence type="ECO:0000256" key="5">
    <source>
        <dbReference type="ARBA" id="ARBA00023265"/>
    </source>
</evidence>
<feature type="chain" id="PRO_5021223355" description="SCP domain-containing protein" evidence="6">
    <location>
        <begin position="35"/>
        <end position="382"/>
    </location>
</feature>
<feature type="domain" description="SCP" evidence="7">
    <location>
        <begin position="39"/>
        <end position="174"/>
    </location>
</feature>
<keyword evidence="9" id="KW-1185">Reference proteome</keyword>
<sequence length="382" mass="42074">MGRFSHMKLGSSSVSIMSLLIIITMSLLSHTSQASPTPRYFKKALERHNLARAAVGVAPLKWSDRIAAYARRWADKRTADCRPLHSTGGYYGENLALGPWGGPFLVADAVNMWVGEKKYYDHETNSCHAPPGESCGHYMAVVCRRSTHIGCAKRICHDGGIFIICDYGPPGKLGEPPVSWFHIHQLELAVMSLIFLTLALLIHFSRAQISPEDYLAPHNLARAEVNVTPLGWDNIVASYATDYAKQRADDCKLVHSAGGPYGENLATSTGDLAAGDAVNLWVEEKSNYDMESNSCQGGECLHYTQVVWRNTVRLGCASVNCTTGGTFVICSYDPPGNWVGQRPYSDQVLKPRKTGSNTGSRKNCANFLVYFLVSFLLSHKFY</sequence>
<dbReference type="PANTHER" id="PTHR10334">
    <property type="entry name" value="CYSTEINE-RICH SECRETORY PROTEIN-RELATED"/>
    <property type="match status" value="1"/>
</dbReference>
<dbReference type="SMART" id="SM00198">
    <property type="entry name" value="SCP"/>
    <property type="match status" value="2"/>
</dbReference>
<evidence type="ECO:0000256" key="3">
    <source>
        <dbReference type="ARBA" id="ARBA00022729"/>
    </source>
</evidence>
<evidence type="ECO:0000313" key="8">
    <source>
        <dbReference type="EMBL" id="RZC66237.1"/>
    </source>
</evidence>
<comment type="similarity">
    <text evidence="2">Belongs to the CRISP family.</text>
</comment>